<keyword evidence="2" id="KW-1185">Reference proteome</keyword>
<dbReference type="EMBL" id="JAUHHV010000002">
    <property type="protein sequence ID" value="KAK1432053.1"/>
    <property type="molecule type" value="Genomic_DNA"/>
</dbReference>
<protein>
    <submittedName>
        <fullName evidence="1">Uncharacterized protein</fullName>
    </submittedName>
</protein>
<accession>A0AAD8L2X4</accession>
<comment type="caution">
    <text evidence="1">The sequence shown here is derived from an EMBL/GenBank/DDBJ whole genome shotgun (WGS) entry which is preliminary data.</text>
</comment>
<proteinExistence type="predicted"/>
<organism evidence="1 2">
    <name type="scientific">Tagetes erecta</name>
    <name type="common">African marigold</name>
    <dbReference type="NCBI Taxonomy" id="13708"/>
    <lineage>
        <taxon>Eukaryota</taxon>
        <taxon>Viridiplantae</taxon>
        <taxon>Streptophyta</taxon>
        <taxon>Embryophyta</taxon>
        <taxon>Tracheophyta</taxon>
        <taxon>Spermatophyta</taxon>
        <taxon>Magnoliopsida</taxon>
        <taxon>eudicotyledons</taxon>
        <taxon>Gunneridae</taxon>
        <taxon>Pentapetalae</taxon>
        <taxon>asterids</taxon>
        <taxon>campanulids</taxon>
        <taxon>Asterales</taxon>
        <taxon>Asteraceae</taxon>
        <taxon>Asteroideae</taxon>
        <taxon>Heliantheae alliance</taxon>
        <taxon>Tageteae</taxon>
        <taxon>Tagetes</taxon>
    </lineage>
</organism>
<sequence>MQLEEWDFENISMVVDGIPAKLGHFVVDKFKPELMAIDLGSVKVEVDCESLHQLLGEPYGGITLTSFEYKNDFEGTLKQWREMYKKKYVGPSKIVQRIEKNADDDSIMFKLDFLVLSMSTMLECQKHEKCALDFLRYFSNDTKIEEIDWSTFILKK</sequence>
<dbReference type="PANTHER" id="PTHR34835">
    <property type="entry name" value="OS07G0283600 PROTEIN-RELATED"/>
    <property type="match status" value="1"/>
</dbReference>
<dbReference type="AlphaFoldDB" id="A0AAD8L2X4"/>
<evidence type="ECO:0000313" key="1">
    <source>
        <dbReference type="EMBL" id="KAK1432053.1"/>
    </source>
</evidence>
<name>A0AAD8L2X4_TARER</name>
<dbReference type="PANTHER" id="PTHR34835:SF90">
    <property type="entry name" value="AMINOTRANSFERASE-LIKE PLANT MOBILE DOMAIN-CONTAINING PROTEIN"/>
    <property type="match status" value="1"/>
</dbReference>
<evidence type="ECO:0000313" key="2">
    <source>
        <dbReference type="Proteomes" id="UP001229421"/>
    </source>
</evidence>
<reference evidence="1" key="1">
    <citation type="journal article" date="2023" name="bioRxiv">
        <title>Improved chromosome-level genome assembly for marigold (Tagetes erecta).</title>
        <authorList>
            <person name="Jiang F."/>
            <person name="Yuan L."/>
            <person name="Wang S."/>
            <person name="Wang H."/>
            <person name="Xu D."/>
            <person name="Wang A."/>
            <person name="Fan W."/>
        </authorList>
    </citation>
    <scope>NUCLEOTIDE SEQUENCE</scope>
    <source>
        <strain evidence="1">WSJ</strain>
        <tissue evidence="1">Leaf</tissue>
    </source>
</reference>
<dbReference type="Proteomes" id="UP001229421">
    <property type="component" value="Unassembled WGS sequence"/>
</dbReference>
<gene>
    <name evidence="1" type="ORF">QVD17_08942</name>
</gene>